<dbReference type="PANTHER" id="PTHR43606">
    <property type="entry name" value="PHOSPHATASE, PUTATIVE (AFU_ORTHOLOGUE AFUA_6G08710)-RELATED"/>
    <property type="match status" value="1"/>
</dbReference>
<dbReference type="OrthoDB" id="9763616at2"/>
<dbReference type="InterPro" id="IPR032093">
    <property type="entry name" value="PhoD_N"/>
</dbReference>
<reference evidence="6 7" key="1">
    <citation type="submission" date="2018-08" db="EMBL/GenBank/DDBJ databases">
        <title>The draft genome squence of Brumimicrobium sp. N62.</title>
        <authorList>
            <person name="Du Z.-J."/>
            <person name="Luo H.-R."/>
        </authorList>
    </citation>
    <scope>NUCLEOTIDE SEQUENCE [LARGE SCALE GENOMIC DNA]</scope>
    <source>
        <strain evidence="6 7">N62</strain>
    </source>
</reference>
<dbReference type="NCBIfam" id="TIGR04183">
    <property type="entry name" value="Por_Secre_tail"/>
    <property type="match status" value="1"/>
</dbReference>
<dbReference type="Gene3D" id="2.60.40.380">
    <property type="entry name" value="Purple acid phosphatase-like, N-terminal"/>
    <property type="match status" value="1"/>
</dbReference>
<dbReference type="InterPro" id="IPR026444">
    <property type="entry name" value="Secre_tail"/>
</dbReference>
<dbReference type="CDD" id="cd07389">
    <property type="entry name" value="MPP_PhoD"/>
    <property type="match status" value="1"/>
</dbReference>
<dbReference type="PANTHER" id="PTHR43606:SF7">
    <property type="entry name" value="PHOSPHATASE, PUTATIVE (AFU_ORTHOLOGUE AFUA_6G08710)-RELATED"/>
    <property type="match status" value="1"/>
</dbReference>
<evidence type="ECO:0000259" key="5">
    <source>
        <dbReference type="Pfam" id="PF18962"/>
    </source>
</evidence>
<feature type="signal peptide" evidence="2">
    <location>
        <begin position="1"/>
        <end position="18"/>
    </location>
</feature>
<evidence type="ECO:0000256" key="2">
    <source>
        <dbReference type="SAM" id="SignalP"/>
    </source>
</evidence>
<dbReference type="Pfam" id="PF09423">
    <property type="entry name" value="PhoD"/>
    <property type="match status" value="1"/>
</dbReference>
<sequence length="637" mass="72214">MRRLVAILFLISAGFTFAQNGFTHGPDQGIEQSYFDPSLAPFYHGVASGDPLEDRVIIWTRVTPAKDTLVPVNWVMALDTGFQNVVARGSYETDYTKDYTVKIDVKALQPNTTYYYHFSALNKNSVTGRTRTLPGNNTQHVRLAFGSCSNYQMGYFNSYKKIAERNDLDAVLHLGDYIYEYATYGYGYSVEIGREHRPNHEILTLDDYRIRHNFYKLDPDLKAAHQQHPFICIWDDHEIANNTYETGAANHQELSEGDFQTRKEGAIRAYLEWMPIRHPEFTGDPKIYRSFSFGDLLDLHMLDTRVEDRDQPAINVQDPLFNDTSRLLLGDVQRNWLFDKMDESDATWRIIGNQIMISETGENDADMDSWTGYPYERQLVIDKLKSYTDKNSVVLTGDTHRSWAFDLSEHPFDGTSYEPLTGQGTFGVEICSPSLASPNRNESNPGTSQLPDQMALLVENPHLRYVDLDNHGYVILDITDLKMQADFFYTETTVPNSTKDSLARSVFTYVNEGYLQEALSAATGKENQMIPAPSTPRPYSDSTPTLGLEQGSNYFLSGVYPNPSSGQFTLGLTNNTEEVIDLKVFDLKGRLVLDKAMNIPSGNHKIVFNLDKESKGVYILKINSKNGTLSTRKLVKK</sequence>
<dbReference type="Pfam" id="PF18962">
    <property type="entry name" value="Por_Secre_tail"/>
    <property type="match status" value="1"/>
</dbReference>
<evidence type="ECO:0000259" key="4">
    <source>
        <dbReference type="Pfam" id="PF16655"/>
    </source>
</evidence>
<dbReference type="InterPro" id="IPR018946">
    <property type="entry name" value="PhoD-like_MPP"/>
</dbReference>
<dbReference type="InterPro" id="IPR052900">
    <property type="entry name" value="Phospholipid_Metab_Enz"/>
</dbReference>
<keyword evidence="7" id="KW-1185">Reference proteome</keyword>
<evidence type="ECO:0000313" key="6">
    <source>
        <dbReference type="EMBL" id="RFC54238.1"/>
    </source>
</evidence>
<gene>
    <name evidence="6" type="ORF">DXU93_09640</name>
</gene>
<organism evidence="6 7">
    <name type="scientific">Brumimicrobium aurantiacum</name>
    <dbReference type="NCBI Taxonomy" id="1737063"/>
    <lineage>
        <taxon>Bacteria</taxon>
        <taxon>Pseudomonadati</taxon>
        <taxon>Bacteroidota</taxon>
        <taxon>Flavobacteriia</taxon>
        <taxon>Flavobacteriales</taxon>
        <taxon>Crocinitomicaceae</taxon>
        <taxon>Brumimicrobium</taxon>
    </lineage>
</organism>
<comment type="caution">
    <text evidence="6">The sequence shown here is derived from an EMBL/GenBank/DDBJ whole genome shotgun (WGS) entry which is preliminary data.</text>
</comment>
<dbReference type="Pfam" id="PF16655">
    <property type="entry name" value="PhoD_N"/>
    <property type="match status" value="1"/>
</dbReference>
<dbReference type="EMBL" id="QURB01000005">
    <property type="protein sequence ID" value="RFC54238.1"/>
    <property type="molecule type" value="Genomic_DNA"/>
</dbReference>
<proteinExistence type="predicted"/>
<dbReference type="InterPro" id="IPR038607">
    <property type="entry name" value="PhoD-like_sf"/>
</dbReference>
<feature type="domain" description="Phospholipase D N-terminal" evidence="4">
    <location>
        <begin position="44"/>
        <end position="132"/>
    </location>
</feature>
<feature type="domain" description="Secretion system C-terminal sorting" evidence="5">
    <location>
        <begin position="559"/>
        <end position="635"/>
    </location>
</feature>
<name>A0A3E1EXH8_9FLAO</name>
<dbReference type="Proteomes" id="UP000257127">
    <property type="component" value="Unassembled WGS sequence"/>
</dbReference>
<evidence type="ECO:0000256" key="1">
    <source>
        <dbReference type="ARBA" id="ARBA00022729"/>
    </source>
</evidence>
<feature type="domain" description="PhoD-like phosphatase metallophosphatase" evidence="3">
    <location>
        <begin position="143"/>
        <end position="487"/>
    </location>
</feature>
<dbReference type="SUPFAM" id="SSF56300">
    <property type="entry name" value="Metallo-dependent phosphatases"/>
    <property type="match status" value="1"/>
</dbReference>
<dbReference type="RefSeq" id="WP_116881078.1">
    <property type="nucleotide sequence ID" value="NZ_QURB01000005.1"/>
</dbReference>
<evidence type="ECO:0000259" key="3">
    <source>
        <dbReference type="Pfam" id="PF09423"/>
    </source>
</evidence>
<dbReference type="InterPro" id="IPR029052">
    <property type="entry name" value="Metallo-depent_PP-like"/>
</dbReference>
<dbReference type="Gene3D" id="3.60.21.70">
    <property type="entry name" value="PhoD-like phosphatase"/>
    <property type="match status" value="1"/>
</dbReference>
<protein>
    <submittedName>
        <fullName evidence="6">T9SS C-terminal target domain-containing protein</fullName>
    </submittedName>
</protein>
<accession>A0A3E1EXH8</accession>
<keyword evidence="1 2" id="KW-0732">Signal</keyword>
<feature type="chain" id="PRO_5017758742" evidence="2">
    <location>
        <begin position="19"/>
        <end position="637"/>
    </location>
</feature>
<dbReference type="AlphaFoldDB" id="A0A3E1EXH8"/>
<evidence type="ECO:0000313" key="7">
    <source>
        <dbReference type="Proteomes" id="UP000257127"/>
    </source>
</evidence>